<proteinExistence type="inferred from homology"/>
<feature type="compositionally biased region" description="Basic and acidic residues" evidence="8">
    <location>
        <begin position="1309"/>
        <end position="1330"/>
    </location>
</feature>
<keyword evidence="6" id="KW-0694">RNA-binding</keyword>
<dbReference type="RefSeq" id="XP_018227540.1">
    <property type="nucleotide sequence ID" value="XM_018368690.1"/>
</dbReference>
<keyword evidence="3" id="KW-0963">Cytoplasm</keyword>
<feature type="region of interest" description="Disordered" evidence="8">
    <location>
        <begin position="606"/>
        <end position="637"/>
    </location>
</feature>
<feature type="compositionally biased region" description="Basic and acidic residues" evidence="8">
    <location>
        <begin position="557"/>
        <end position="567"/>
    </location>
</feature>
<feature type="compositionally biased region" description="Acidic residues" evidence="8">
    <location>
        <begin position="407"/>
        <end position="418"/>
    </location>
</feature>
<keyword evidence="5" id="KW-0597">Phosphoprotein</keyword>
<feature type="region of interest" description="Disordered" evidence="8">
    <location>
        <begin position="1"/>
        <end position="103"/>
    </location>
</feature>
<feature type="region of interest" description="Disordered" evidence="8">
    <location>
        <begin position="1284"/>
        <end position="1395"/>
    </location>
</feature>
<feature type="region of interest" description="Disordered" evidence="8">
    <location>
        <begin position="312"/>
        <end position="336"/>
    </location>
</feature>
<dbReference type="VEuPathDB" id="FungiDB:T552_00068"/>
<feature type="region of interest" description="Disordered" evidence="8">
    <location>
        <begin position="804"/>
        <end position="883"/>
    </location>
</feature>
<dbReference type="SUPFAM" id="SSF48371">
    <property type="entry name" value="ARM repeat"/>
    <property type="match status" value="1"/>
</dbReference>
<name>A0A0W4ZST8_PNEC8</name>
<evidence type="ECO:0000256" key="8">
    <source>
        <dbReference type="SAM" id="MobiDB-lite"/>
    </source>
</evidence>
<dbReference type="InterPro" id="IPR003890">
    <property type="entry name" value="MIF4G-like_typ-3"/>
</dbReference>
<dbReference type="InterPro" id="IPR036211">
    <property type="entry name" value="eIF4G_eIF4E-bd_sf"/>
</dbReference>
<feature type="compositionally biased region" description="Polar residues" evidence="8">
    <location>
        <begin position="1287"/>
        <end position="1308"/>
    </location>
</feature>
<dbReference type="GO" id="GO:0003743">
    <property type="term" value="F:translation initiation factor activity"/>
    <property type="evidence" value="ECO:0007669"/>
    <property type="project" value="UniProtKB-KW"/>
</dbReference>
<dbReference type="Pfam" id="PF12152">
    <property type="entry name" value="eIF_4G1"/>
    <property type="match status" value="1"/>
</dbReference>
<evidence type="ECO:0000313" key="11">
    <source>
        <dbReference type="Proteomes" id="UP000054454"/>
    </source>
</evidence>
<comment type="subcellular location">
    <subcellularLocation>
        <location evidence="1">Cytoplasm</location>
    </subcellularLocation>
</comment>
<gene>
    <name evidence="10" type="ORF">T552_00068</name>
</gene>
<organism evidence="10 11">
    <name type="scientific">Pneumocystis carinii (strain B80)</name>
    <name type="common">Rat pneumocystis pneumonia agent</name>
    <name type="synonym">Pneumocystis carinii f. sp. carinii</name>
    <dbReference type="NCBI Taxonomy" id="1408658"/>
    <lineage>
        <taxon>Eukaryota</taxon>
        <taxon>Fungi</taxon>
        <taxon>Dikarya</taxon>
        <taxon>Ascomycota</taxon>
        <taxon>Taphrinomycotina</taxon>
        <taxon>Pneumocystomycetes</taxon>
        <taxon>Pneumocystaceae</taxon>
        <taxon>Pneumocystis</taxon>
    </lineage>
</organism>
<dbReference type="InterPro" id="IPR022745">
    <property type="entry name" value="eIF4G1_eIF4E-bd"/>
</dbReference>
<accession>A0A0W4ZST8</accession>
<dbReference type="GO" id="GO:0010494">
    <property type="term" value="C:cytoplasmic stress granule"/>
    <property type="evidence" value="ECO:0007669"/>
    <property type="project" value="UniProtKB-ARBA"/>
</dbReference>
<dbReference type="FunFam" id="1.25.40.180:FF:000020">
    <property type="entry name" value="Eukaryotic translation initiation factor subunit"/>
    <property type="match status" value="1"/>
</dbReference>
<evidence type="ECO:0000256" key="2">
    <source>
        <dbReference type="ARBA" id="ARBA00005775"/>
    </source>
</evidence>
<evidence type="ECO:0000256" key="3">
    <source>
        <dbReference type="ARBA" id="ARBA00022490"/>
    </source>
</evidence>
<evidence type="ECO:0000256" key="1">
    <source>
        <dbReference type="ARBA" id="ARBA00004496"/>
    </source>
</evidence>
<evidence type="ECO:0000256" key="5">
    <source>
        <dbReference type="ARBA" id="ARBA00022553"/>
    </source>
</evidence>
<evidence type="ECO:0000313" key="10">
    <source>
        <dbReference type="EMBL" id="KTW31424.1"/>
    </source>
</evidence>
<comment type="similarity">
    <text evidence="2">Belongs to the eukaryotic initiation factor 4G family.</text>
</comment>
<feature type="compositionally biased region" description="Polar residues" evidence="8">
    <location>
        <begin position="314"/>
        <end position="335"/>
    </location>
</feature>
<dbReference type="OrthoDB" id="514777at2759"/>
<dbReference type="InterPro" id="IPR016024">
    <property type="entry name" value="ARM-type_fold"/>
</dbReference>
<dbReference type="GO" id="GO:0003729">
    <property type="term" value="F:mRNA binding"/>
    <property type="evidence" value="ECO:0007669"/>
    <property type="project" value="TreeGrafter"/>
</dbReference>
<feature type="region of interest" description="Disordered" evidence="8">
    <location>
        <begin position="721"/>
        <end position="741"/>
    </location>
</feature>
<reference evidence="11" key="1">
    <citation type="journal article" date="2016" name="Nat. Commun.">
        <title>Genome analysis of three Pneumocystis species reveals adaptation mechanisms to life exclusively in mammalian hosts.</title>
        <authorList>
            <person name="Ma L."/>
            <person name="Chen Z."/>
            <person name="Huang D.W."/>
            <person name="Kutty G."/>
            <person name="Ishihara M."/>
            <person name="Wang H."/>
            <person name="Abouelleil A."/>
            <person name="Bishop L."/>
            <person name="Davey E."/>
            <person name="Deng R."/>
            <person name="Deng X."/>
            <person name="Fan L."/>
            <person name="Fantoni G."/>
            <person name="Fitzgerald M."/>
            <person name="Gogineni E."/>
            <person name="Goldberg J.M."/>
            <person name="Handley G."/>
            <person name="Hu X."/>
            <person name="Huber C."/>
            <person name="Jiao X."/>
            <person name="Jones K."/>
            <person name="Levin J.Z."/>
            <person name="Liu Y."/>
            <person name="Macdonald P."/>
            <person name="Melnikov A."/>
            <person name="Raley C."/>
            <person name="Sassi M."/>
            <person name="Sherman B.T."/>
            <person name="Song X."/>
            <person name="Sykes S."/>
            <person name="Tran B."/>
            <person name="Walsh L."/>
            <person name="Xia Y."/>
            <person name="Yang J."/>
            <person name="Young S."/>
            <person name="Zeng Q."/>
            <person name="Zheng X."/>
            <person name="Stephens R."/>
            <person name="Nusbaum C."/>
            <person name="Birren B.W."/>
            <person name="Azadi P."/>
            <person name="Lempicki R.A."/>
            <person name="Cuomo C.A."/>
            <person name="Kovacs J.A."/>
        </authorList>
    </citation>
    <scope>NUCLEOTIDE SEQUENCE [LARGE SCALE GENOMIC DNA]</scope>
    <source>
        <strain evidence="11">B80</strain>
    </source>
</reference>
<feature type="compositionally biased region" description="Polar residues" evidence="8">
    <location>
        <begin position="804"/>
        <end position="848"/>
    </location>
</feature>
<feature type="compositionally biased region" description="Basic and acidic residues" evidence="8">
    <location>
        <begin position="423"/>
        <end position="451"/>
    </location>
</feature>
<feature type="compositionally biased region" description="Basic and acidic residues" evidence="8">
    <location>
        <begin position="721"/>
        <end position="732"/>
    </location>
</feature>
<evidence type="ECO:0000256" key="6">
    <source>
        <dbReference type="ARBA" id="ARBA00022884"/>
    </source>
</evidence>
<dbReference type="EMBL" id="LFVZ01000001">
    <property type="protein sequence ID" value="KTW31424.1"/>
    <property type="molecule type" value="Genomic_DNA"/>
</dbReference>
<feature type="compositionally biased region" description="Polar residues" evidence="8">
    <location>
        <begin position="606"/>
        <end position="625"/>
    </location>
</feature>
<feature type="compositionally biased region" description="Low complexity" evidence="8">
    <location>
        <begin position="67"/>
        <end position="83"/>
    </location>
</feature>
<dbReference type="SMART" id="SM00543">
    <property type="entry name" value="MIF4G"/>
    <property type="match status" value="1"/>
</dbReference>
<dbReference type="GO" id="GO:0016281">
    <property type="term" value="C:eukaryotic translation initiation factor 4F complex"/>
    <property type="evidence" value="ECO:0007669"/>
    <property type="project" value="TreeGrafter"/>
</dbReference>
<dbReference type="Pfam" id="PF02854">
    <property type="entry name" value="MIF4G"/>
    <property type="match status" value="1"/>
</dbReference>
<sequence>MKKQTMPAGPLNYARAVSSGETNVKRGNHESSGLGGLLNGSNGRGRRHHQSPGSPMRGSVSNKQRSRTASTVTSVATDSVRSRGTSISSRNIEANGSSETREGVVEEVNSGINVKMTGDYSISTISHHRRNSSIHSIKSEMYHSSRSSMSSCHQNQMVYPYPYQSSPYFFVPQSYPGTGYNGGVAAYGPPHSGFTQRNMSGFSTPSNHPFNTVSSPQISQTSGFPVVSSQPWQQMNQHYFYQGGYDQAGFYPPIYGISPHSFVRSMSSYPSISYSYSGQSFQASYLPTQSVQMSKSVSSTSDCPVAPTMAPPTFSETNTWSSQTTTDETGTSSVVRPQKRVNAAVKIVNPKTNMEISISPTLPPSDKENLSIPIADESSKNASDLFEGYEQKDPEISAVPENPILQDENEPVEIDESINDNNADEKVSVQDENDHCVPEKEQNSVDDKIEENLPLEIEESKDSVEIGYGIYEDAPESTQKDENDAKLEQKMHNVIEMAQEEEKIVEASQETKDTFETVQEDVIEMIQEMDILEPVQDIIQADQESVVEDSFVYDDSSLEKKDIERPMSQELDLSSIEKEQLEIVDKDKCQDDHNDDKIQDCDINEFQNKLSPKNQDTTVEQSRPSSSEKAKQKPLLIPLGVSETDKNNANEVSMSITSLKNSTFITDLKTIVYPKGFNPPKASLNVNSLPGKFRYDEEFLLQFQKVYVNKPDFNWDERIKDTIGDGTDDKKPSKNSLGGLSSRSISRSIGVSMTSIPIGSFGLNKPPSLGKSVSNQHCSHINTQTQQISDSSLNVSEESFGVSKLTSNKSVSGITSNESGSPVGSRFSLSSSGNPVSLGFSMSRSGSPVTPRMPSRKGGSRRGVGLTQSETKVDKHDQKSGSNMLSDHVAPLALSANRWQPKLKSQSVQPGEHMDPEMVQRKVKAALNKLTVDNFDRITDQILEIASQSKNETDGRTLRQIIQLTFEKATDEANFSSMYARFCRKMMETTSSEIRDEKLQLDKNGRPITGGILFRKYLLNRCQENFERGWKANLPSKPNGEFNTQEAEMLSDEYYVLVTAKRRGLGLIKFIGELFKLNMLTERIMHECIKKLLANVVDPDEEEIESLCKLLATIGKDLESTEKGHVHMNVYIERMDKIVKTSNLSNRIKFMVMDILDLRKNGWKSKNADKGPKTIAEIHEDIAKEKAEADAIRLVNQSRGSRLDYGRADKSGRPSVSLFGVPDWQNTKNLNSADCKAGDLSRLGQIRSSNQCSFGPGGQLSSLRSLSDSKKIAFETQETQKELIEPLQTSNSSIPASEQDSSNTSFTTKSDHNQQDNEKIQHEQLLDDKSSSSNPPLITKLSDSVEDVSEKTFDNNSQENQLSFTESSQLTPSESDSDDQNTLEKFTDAKQSPIA</sequence>
<dbReference type="PANTHER" id="PTHR23253:SF9">
    <property type="entry name" value="EUKARYOTIC TRANSLATION INITIATION FACTOR 4 GAMMA 2"/>
    <property type="match status" value="1"/>
</dbReference>
<dbReference type="SUPFAM" id="SSF101489">
    <property type="entry name" value="Eukaryotic initiation factor 4f subunit eIF4g, eIF4e-binding domain"/>
    <property type="match status" value="1"/>
</dbReference>
<dbReference type="Proteomes" id="UP000054454">
    <property type="component" value="Unassembled WGS sequence"/>
</dbReference>
<keyword evidence="4" id="KW-0396">Initiation factor</keyword>
<feature type="region of interest" description="Disordered" evidence="8">
    <location>
        <begin position="393"/>
        <end position="461"/>
    </location>
</feature>
<protein>
    <recommendedName>
        <fullName evidence="9">MIF4G domain-containing protein</fullName>
    </recommendedName>
</protein>
<evidence type="ECO:0000256" key="7">
    <source>
        <dbReference type="ARBA" id="ARBA00022917"/>
    </source>
</evidence>
<evidence type="ECO:0000259" key="9">
    <source>
        <dbReference type="SMART" id="SM00543"/>
    </source>
</evidence>
<dbReference type="PANTHER" id="PTHR23253">
    <property type="entry name" value="EUKARYOTIC TRANSLATION INITIATION FACTOR 4 GAMMA"/>
    <property type="match status" value="1"/>
</dbReference>
<dbReference type="Gene3D" id="1.20.970.30">
    <property type="entry name" value="eIF4G, eIF4E-binding domain"/>
    <property type="match status" value="1"/>
</dbReference>
<dbReference type="GeneID" id="28934892"/>
<feature type="region of interest" description="Disordered" evidence="8">
    <location>
        <begin position="556"/>
        <end position="576"/>
    </location>
</feature>
<feature type="compositionally biased region" description="Polar residues" evidence="8">
    <location>
        <begin position="84"/>
        <end position="98"/>
    </location>
</feature>
<feature type="compositionally biased region" description="Polar residues" evidence="8">
    <location>
        <begin position="1354"/>
        <end position="1374"/>
    </location>
</feature>
<comment type="caution">
    <text evidence="10">The sequence shown here is derived from an EMBL/GenBank/DDBJ whole genome shotgun (WGS) entry which is preliminary data.</text>
</comment>
<keyword evidence="11" id="KW-1185">Reference proteome</keyword>
<keyword evidence="7" id="KW-0648">Protein biosynthesis</keyword>
<feature type="domain" description="MIF4G" evidence="9">
    <location>
        <begin position="920"/>
        <end position="1162"/>
    </location>
</feature>
<dbReference type="Gene3D" id="1.25.40.180">
    <property type="match status" value="1"/>
</dbReference>
<evidence type="ECO:0000256" key="4">
    <source>
        <dbReference type="ARBA" id="ARBA00022540"/>
    </source>
</evidence>